<dbReference type="GO" id="GO:0016758">
    <property type="term" value="F:hexosyltransferase activity"/>
    <property type="evidence" value="ECO:0007669"/>
    <property type="project" value="InterPro"/>
</dbReference>
<organism evidence="10 11">
    <name type="scientific">Nocardioides currus</name>
    <dbReference type="NCBI Taxonomy" id="2133958"/>
    <lineage>
        <taxon>Bacteria</taxon>
        <taxon>Bacillati</taxon>
        <taxon>Actinomycetota</taxon>
        <taxon>Actinomycetes</taxon>
        <taxon>Propionibacteriales</taxon>
        <taxon>Nocardioidaceae</taxon>
        <taxon>Nocardioides</taxon>
    </lineage>
</organism>
<keyword evidence="2" id="KW-1003">Cell membrane</keyword>
<dbReference type="RefSeq" id="WP_108343429.1">
    <property type="nucleotide sequence ID" value="NZ_PYXZ01000002.1"/>
</dbReference>
<sequence>MSTQTAPRSVPRIATSVLLVAAGLFAVRQLVSGWRLGASMRLGEDGDISVYIGAINYLKSGGALYDYPLGCGYGFTYPPFSAIVLRPLTWLSPLTTGKVWLTLCVVIAVAVAALVVASRSWPTSTLARLTVLGLGVGLFLGSSQVQSDLITGQVNLVLALLVILDVGRYVPDRLRGVLVGLAAAIKLTPMVVWGWYALTRQWRALAASVGTFAACVVLAWVVLPSDSRRFWTDAVLDTSRVGDVELRFNSSVMGVLARAGVDGTTRSVLWLLLGGALVLLAFWNAERCRRAGDHVASAVLLGCAAVVATPIAWPHHQIWLPLAGIVLALRTPWLPRVLGLAILVFCYLHIPITEWSDAHGTGWFVDNIDVAMFVGICLLGLAPGASTRSISEPSPPSTRSPSGRRSPSAR</sequence>
<dbReference type="OrthoDB" id="9774600at2"/>
<keyword evidence="4 9" id="KW-0812">Transmembrane</keyword>
<evidence type="ECO:0000256" key="4">
    <source>
        <dbReference type="ARBA" id="ARBA00022692"/>
    </source>
</evidence>
<accession>A0A2R7YYS3</accession>
<comment type="subcellular location">
    <subcellularLocation>
        <location evidence="1">Cell membrane</location>
        <topology evidence="1">Multi-pass membrane protein</topology>
    </subcellularLocation>
</comment>
<evidence type="ECO:0000256" key="6">
    <source>
        <dbReference type="ARBA" id="ARBA00023136"/>
    </source>
</evidence>
<proteinExistence type="inferred from homology"/>
<dbReference type="Pfam" id="PF09594">
    <property type="entry name" value="GT87"/>
    <property type="match status" value="1"/>
</dbReference>
<name>A0A2R7YYS3_9ACTN</name>
<evidence type="ECO:0000256" key="2">
    <source>
        <dbReference type="ARBA" id="ARBA00022475"/>
    </source>
</evidence>
<evidence type="ECO:0000313" key="10">
    <source>
        <dbReference type="EMBL" id="PUA81537.1"/>
    </source>
</evidence>
<comment type="caution">
    <text evidence="10">The sequence shown here is derived from an EMBL/GenBank/DDBJ whole genome shotgun (WGS) entry which is preliminary data.</text>
</comment>
<feature type="transmembrane region" description="Helical" evidence="9">
    <location>
        <begin position="267"/>
        <end position="283"/>
    </location>
</feature>
<evidence type="ECO:0000313" key="11">
    <source>
        <dbReference type="Proteomes" id="UP000244867"/>
    </source>
</evidence>
<feature type="transmembrane region" description="Helical" evidence="9">
    <location>
        <begin position="333"/>
        <end position="352"/>
    </location>
</feature>
<dbReference type="InterPro" id="IPR018584">
    <property type="entry name" value="GT87"/>
</dbReference>
<keyword evidence="6 9" id="KW-0472">Membrane</keyword>
<feature type="transmembrane region" description="Helical" evidence="9">
    <location>
        <begin position="204"/>
        <end position="223"/>
    </location>
</feature>
<protein>
    <recommendedName>
        <fullName evidence="12">DUF2029 domain-containing protein</fullName>
    </recommendedName>
</protein>
<feature type="compositionally biased region" description="Low complexity" evidence="8">
    <location>
        <begin position="399"/>
        <end position="410"/>
    </location>
</feature>
<evidence type="ECO:0000256" key="9">
    <source>
        <dbReference type="SAM" id="Phobius"/>
    </source>
</evidence>
<feature type="transmembrane region" description="Helical" evidence="9">
    <location>
        <begin position="295"/>
        <end position="313"/>
    </location>
</feature>
<evidence type="ECO:0000256" key="5">
    <source>
        <dbReference type="ARBA" id="ARBA00022989"/>
    </source>
</evidence>
<feature type="region of interest" description="Disordered" evidence="8">
    <location>
        <begin position="387"/>
        <end position="410"/>
    </location>
</feature>
<gene>
    <name evidence="10" type="ORF">C7S10_05505</name>
</gene>
<keyword evidence="5 9" id="KW-1133">Transmembrane helix</keyword>
<dbReference type="EMBL" id="PYXZ01000002">
    <property type="protein sequence ID" value="PUA81537.1"/>
    <property type="molecule type" value="Genomic_DNA"/>
</dbReference>
<reference evidence="10 11" key="1">
    <citation type="submission" date="2018-03" db="EMBL/GenBank/DDBJ databases">
        <authorList>
            <person name="Keele B.F."/>
        </authorList>
    </citation>
    <scope>NUCLEOTIDE SEQUENCE [LARGE SCALE GENOMIC DNA]</scope>
    <source>
        <strain evidence="10 11">IB-3</strain>
    </source>
</reference>
<evidence type="ECO:0000256" key="3">
    <source>
        <dbReference type="ARBA" id="ARBA00022679"/>
    </source>
</evidence>
<keyword evidence="11" id="KW-1185">Reference proteome</keyword>
<evidence type="ECO:0000256" key="8">
    <source>
        <dbReference type="SAM" id="MobiDB-lite"/>
    </source>
</evidence>
<feature type="transmembrane region" description="Helical" evidence="9">
    <location>
        <begin position="364"/>
        <end position="385"/>
    </location>
</feature>
<evidence type="ECO:0008006" key="12">
    <source>
        <dbReference type="Google" id="ProtNLM"/>
    </source>
</evidence>
<comment type="similarity">
    <text evidence="7">Belongs to the glycosyltransferase 87 family.</text>
</comment>
<feature type="transmembrane region" description="Helical" evidence="9">
    <location>
        <begin position="99"/>
        <end position="118"/>
    </location>
</feature>
<keyword evidence="3" id="KW-0808">Transferase</keyword>
<evidence type="ECO:0000256" key="1">
    <source>
        <dbReference type="ARBA" id="ARBA00004651"/>
    </source>
</evidence>
<evidence type="ECO:0000256" key="7">
    <source>
        <dbReference type="ARBA" id="ARBA00024033"/>
    </source>
</evidence>
<feature type="transmembrane region" description="Helical" evidence="9">
    <location>
        <begin position="125"/>
        <end position="143"/>
    </location>
</feature>
<dbReference type="Proteomes" id="UP000244867">
    <property type="component" value="Unassembled WGS sequence"/>
</dbReference>
<feature type="transmembrane region" description="Helical" evidence="9">
    <location>
        <begin position="177"/>
        <end position="198"/>
    </location>
</feature>
<dbReference type="AlphaFoldDB" id="A0A2R7YYS3"/>
<dbReference type="GO" id="GO:0005886">
    <property type="term" value="C:plasma membrane"/>
    <property type="evidence" value="ECO:0007669"/>
    <property type="project" value="UniProtKB-SubCell"/>
</dbReference>